<dbReference type="GO" id="GO:0005524">
    <property type="term" value="F:ATP binding"/>
    <property type="evidence" value="ECO:0007669"/>
    <property type="project" value="UniProtKB-UniRule"/>
</dbReference>
<dbReference type="Pfam" id="PF12796">
    <property type="entry name" value="Ank_2"/>
    <property type="match status" value="1"/>
</dbReference>
<keyword evidence="4 11" id="KW-0418">Kinase</keyword>
<feature type="repeat" description="ANK" evidence="6">
    <location>
        <begin position="178"/>
        <end position="210"/>
    </location>
</feature>
<accession>A0A9P1D2V7</accession>
<evidence type="ECO:0000256" key="1">
    <source>
        <dbReference type="ARBA" id="ARBA00022527"/>
    </source>
</evidence>
<evidence type="ECO:0000256" key="3">
    <source>
        <dbReference type="ARBA" id="ARBA00022741"/>
    </source>
</evidence>
<gene>
    <name evidence="9" type="ORF">C1SCF055_LOCUS27969</name>
</gene>
<keyword evidence="3 7" id="KW-0547">Nucleotide-binding</keyword>
<dbReference type="Gene3D" id="1.25.40.20">
    <property type="entry name" value="Ankyrin repeat-containing domain"/>
    <property type="match status" value="1"/>
</dbReference>
<keyword evidence="2" id="KW-0808">Transferase</keyword>
<dbReference type="EMBL" id="CAMXCT020003018">
    <property type="protein sequence ID" value="CAL1155355.1"/>
    <property type="molecule type" value="Genomic_DNA"/>
</dbReference>
<dbReference type="GO" id="GO:0004674">
    <property type="term" value="F:protein serine/threonine kinase activity"/>
    <property type="evidence" value="ECO:0007669"/>
    <property type="project" value="UniProtKB-KW"/>
</dbReference>
<dbReference type="SMART" id="SM00220">
    <property type="entry name" value="S_TKc"/>
    <property type="match status" value="1"/>
</dbReference>
<dbReference type="InterPro" id="IPR036770">
    <property type="entry name" value="Ankyrin_rpt-contain_sf"/>
</dbReference>
<keyword evidence="6" id="KW-0040">ANK repeat</keyword>
<protein>
    <submittedName>
        <fullName evidence="11">RAC family serine/threonine-protein kinase-like</fullName>
    </submittedName>
</protein>
<evidence type="ECO:0000256" key="4">
    <source>
        <dbReference type="ARBA" id="ARBA00022777"/>
    </source>
</evidence>
<dbReference type="Pfam" id="PF00069">
    <property type="entry name" value="Pkinase"/>
    <property type="match status" value="1"/>
</dbReference>
<name>A0A9P1D2V7_9DINO</name>
<dbReference type="InterPro" id="IPR011009">
    <property type="entry name" value="Kinase-like_dom_sf"/>
</dbReference>
<dbReference type="FunFam" id="3.30.200.20:FF:000042">
    <property type="entry name" value="Aurora kinase A"/>
    <property type="match status" value="1"/>
</dbReference>
<dbReference type="Proteomes" id="UP001152797">
    <property type="component" value="Unassembled WGS sequence"/>
</dbReference>
<dbReference type="InterPro" id="IPR017441">
    <property type="entry name" value="Protein_kinase_ATP_BS"/>
</dbReference>
<dbReference type="Gene3D" id="3.30.200.20">
    <property type="entry name" value="Phosphorylase Kinase, domain 1"/>
    <property type="match status" value="1"/>
</dbReference>
<dbReference type="AlphaFoldDB" id="A0A9P1D2V7"/>
<dbReference type="Gene3D" id="1.10.510.10">
    <property type="entry name" value="Transferase(Phosphotransferase) domain 1"/>
    <property type="match status" value="1"/>
</dbReference>
<dbReference type="PRINTS" id="PR01415">
    <property type="entry name" value="ANKYRIN"/>
</dbReference>
<evidence type="ECO:0000256" key="2">
    <source>
        <dbReference type="ARBA" id="ARBA00022679"/>
    </source>
</evidence>
<dbReference type="PANTHER" id="PTHR24355:SF1">
    <property type="entry name" value="RIBOSOMAL PROTEIN S6 KINASE-RELATED PROTEIN"/>
    <property type="match status" value="1"/>
</dbReference>
<dbReference type="EMBL" id="CAMXCT030003018">
    <property type="protein sequence ID" value="CAL4789292.1"/>
    <property type="molecule type" value="Genomic_DNA"/>
</dbReference>
<sequence length="463" mass="51055">MGSKISSRRGGCHARCQLPDSAVEEGGSEHVKIRNLDTGEMQDAQDMFFDVWQETSRLPWAKLWQDYRRSTEQLFEAALTGKAAVVRSLLLRNESDEGQEVYPLTTEVRGLYGRTALHVAASAGQVEAAEALLSLGAHIDAQTDAGFTALHLACRQGHMELVDLLVQNGCDLVLQADQGETALHLAAMHGRPQVVTHLLGNAPDLYHIRNNYGQRPREVSLDAATAMAFQHESLGSITSLASSSSSNQSCEAIDGYGGRSLWNEAGVLRRNSRHDAVQRLLQGDSLAAPAPPKRGAVAASLPRPETKRVAIQRHFTKLQDKKDGEPDGNVGPKSFRILSVLGRGSFGEVFQVTQKTTGQIYAMKVLRKNKIIGRNLMRYALTERNLLSYIRHPFIVRLHHAFQTPSCLVLVLQYCPGGNLSALLQREGHLPEALSKLYTAEVLLALEHLHERNVVYRDLKPET</sequence>
<dbReference type="PROSITE" id="PS50297">
    <property type="entry name" value="ANK_REP_REGION"/>
    <property type="match status" value="3"/>
</dbReference>
<evidence type="ECO:0000313" key="9">
    <source>
        <dbReference type="EMBL" id="CAI4001980.1"/>
    </source>
</evidence>
<evidence type="ECO:0000313" key="12">
    <source>
        <dbReference type="Proteomes" id="UP001152797"/>
    </source>
</evidence>
<evidence type="ECO:0000259" key="8">
    <source>
        <dbReference type="PROSITE" id="PS50011"/>
    </source>
</evidence>
<dbReference type="Pfam" id="PF13606">
    <property type="entry name" value="Ank_3"/>
    <property type="match status" value="1"/>
</dbReference>
<dbReference type="PROSITE" id="PS50088">
    <property type="entry name" value="ANK_REPEAT"/>
    <property type="match status" value="3"/>
</dbReference>
<dbReference type="InterPro" id="IPR000719">
    <property type="entry name" value="Prot_kinase_dom"/>
</dbReference>
<reference evidence="9" key="1">
    <citation type="submission" date="2022-10" db="EMBL/GenBank/DDBJ databases">
        <authorList>
            <person name="Chen Y."/>
            <person name="Dougan E. K."/>
            <person name="Chan C."/>
            <person name="Rhodes N."/>
            <person name="Thang M."/>
        </authorList>
    </citation>
    <scope>NUCLEOTIDE SEQUENCE</scope>
</reference>
<keyword evidence="12" id="KW-1185">Reference proteome</keyword>
<evidence type="ECO:0000256" key="7">
    <source>
        <dbReference type="PROSITE-ProRule" id="PRU10141"/>
    </source>
</evidence>
<dbReference type="SUPFAM" id="SSF56112">
    <property type="entry name" value="Protein kinase-like (PK-like)"/>
    <property type="match status" value="1"/>
</dbReference>
<evidence type="ECO:0000256" key="6">
    <source>
        <dbReference type="PROSITE-ProRule" id="PRU00023"/>
    </source>
</evidence>
<feature type="binding site" evidence="7">
    <location>
        <position position="364"/>
    </location>
    <ligand>
        <name>ATP</name>
        <dbReference type="ChEBI" id="CHEBI:30616"/>
    </ligand>
</feature>
<feature type="repeat" description="ANK" evidence="6">
    <location>
        <begin position="145"/>
        <end position="177"/>
    </location>
</feature>
<evidence type="ECO:0000313" key="10">
    <source>
        <dbReference type="EMBL" id="CAL1155355.1"/>
    </source>
</evidence>
<feature type="domain" description="Protein kinase" evidence="8">
    <location>
        <begin position="335"/>
        <end position="463"/>
    </location>
</feature>
<dbReference type="PROSITE" id="PS00107">
    <property type="entry name" value="PROTEIN_KINASE_ATP"/>
    <property type="match status" value="1"/>
</dbReference>
<organism evidence="9">
    <name type="scientific">Cladocopium goreaui</name>
    <dbReference type="NCBI Taxonomy" id="2562237"/>
    <lineage>
        <taxon>Eukaryota</taxon>
        <taxon>Sar</taxon>
        <taxon>Alveolata</taxon>
        <taxon>Dinophyceae</taxon>
        <taxon>Suessiales</taxon>
        <taxon>Symbiodiniaceae</taxon>
        <taxon>Cladocopium</taxon>
    </lineage>
</organism>
<keyword evidence="1" id="KW-0723">Serine/threonine-protein kinase</keyword>
<comment type="caution">
    <text evidence="9">The sequence shown here is derived from an EMBL/GenBank/DDBJ whole genome shotgun (WGS) entry which is preliminary data.</text>
</comment>
<proteinExistence type="predicted"/>
<evidence type="ECO:0000313" key="11">
    <source>
        <dbReference type="EMBL" id="CAL4789292.1"/>
    </source>
</evidence>
<dbReference type="SMART" id="SM00248">
    <property type="entry name" value="ANK"/>
    <property type="match status" value="3"/>
</dbReference>
<dbReference type="SUPFAM" id="SSF48403">
    <property type="entry name" value="Ankyrin repeat"/>
    <property type="match status" value="1"/>
</dbReference>
<feature type="repeat" description="ANK" evidence="6">
    <location>
        <begin position="112"/>
        <end position="144"/>
    </location>
</feature>
<dbReference type="EMBL" id="CAMXCT010003018">
    <property type="protein sequence ID" value="CAI4001980.1"/>
    <property type="molecule type" value="Genomic_DNA"/>
</dbReference>
<evidence type="ECO:0000256" key="5">
    <source>
        <dbReference type="ARBA" id="ARBA00022840"/>
    </source>
</evidence>
<dbReference type="PROSITE" id="PS50011">
    <property type="entry name" value="PROTEIN_KINASE_DOM"/>
    <property type="match status" value="1"/>
</dbReference>
<dbReference type="OrthoDB" id="445185at2759"/>
<feature type="non-terminal residue" evidence="9">
    <location>
        <position position="1"/>
    </location>
</feature>
<dbReference type="PANTHER" id="PTHR24355">
    <property type="entry name" value="G PROTEIN-COUPLED RECEPTOR KINASE/RIBOSOMAL PROTEIN S6 KINASE"/>
    <property type="match status" value="1"/>
</dbReference>
<keyword evidence="5 7" id="KW-0067">ATP-binding</keyword>
<dbReference type="InterPro" id="IPR002110">
    <property type="entry name" value="Ankyrin_rpt"/>
</dbReference>
<reference evidence="10" key="2">
    <citation type="submission" date="2024-04" db="EMBL/GenBank/DDBJ databases">
        <authorList>
            <person name="Chen Y."/>
            <person name="Shah S."/>
            <person name="Dougan E. K."/>
            <person name="Thang M."/>
            <person name="Chan C."/>
        </authorList>
    </citation>
    <scope>NUCLEOTIDE SEQUENCE [LARGE SCALE GENOMIC DNA]</scope>
</reference>